<dbReference type="EMBL" id="LZYB01000008">
    <property type="protein sequence ID" value="OBV10034.1"/>
    <property type="molecule type" value="Genomic_DNA"/>
</dbReference>
<evidence type="ECO:0000313" key="3">
    <source>
        <dbReference type="EMBL" id="OBV10034.1"/>
    </source>
</evidence>
<proteinExistence type="predicted"/>
<accession>A0A1A7BC09</accession>
<feature type="signal peptide" evidence="2">
    <location>
        <begin position="1"/>
        <end position="24"/>
    </location>
</feature>
<dbReference type="RefSeq" id="WP_068865618.1">
    <property type="nucleotide sequence ID" value="NZ_LZYB01000008.1"/>
</dbReference>
<gene>
    <name evidence="3" type="ORF">I603_2595</name>
</gene>
<evidence type="ECO:0000313" key="4">
    <source>
        <dbReference type="Proteomes" id="UP000092484"/>
    </source>
</evidence>
<reference evidence="3 4" key="1">
    <citation type="submission" date="2016-06" db="EMBL/GenBank/DDBJ databases">
        <title>Genome sequence of Porphyrobacter dokdonensis DSW-74.</title>
        <authorList>
            <person name="Kim J.F."/>
            <person name="Song J.Y."/>
        </authorList>
    </citation>
    <scope>NUCLEOTIDE SEQUENCE [LARGE SCALE GENOMIC DNA]</scope>
    <source>
        <strain evidence="3 4">DSW-74</strain>
    </source>
</reference>
<dbReference type="AlphaFoldDB" id="A0A1A7BC09"/>
<evidence type="ECO:0000256" key="1">
    <source>
        <dbReference type="SAM" id="MobiDB-lite"/>
    </source>
</evidence>
<keyword evidence="2" id="KW-0732">Signal</keyword>
<feature type="region of interest" description="Disordered" evidence="1">
    <location>
        <begin position="40"/>
        <end position="70"/>
    </location>
</feature>
<organism evidence="3 4">
    <name type="scientific">Erythrobacter dokdonensis DSW-74</name>
    <dbReference type="NCBI Taxonomy" id="1300349"/>
    <lineage>
        <taxon>Bacteria</taxon>
        <taxon>Pseudomonadati</taxon>
        <taxon>Pseudomonadota</taxon>
        <taxon>Alphaproteobacteria</taxon>
        <taxon>Sphingomonadales</taxon>
        <taxon>Erythrobacteraceae</taxon>
        <taxon>Erythrobacter/Porphyrobacter group</taxon>
        <taxon>Erythrobacter</taxon>
    </lineage>
</organism>
<dbReference type="Proteomes" id="UP000092484">
    <property type="component" value="Unassembled WGS sequence"/>
</dbReference>
<name>A0A1A7BC09_9SPHN</name>
<feature type="compositionally biased region" description="Basic and acidic residues" evidence="1">
    <location>
        <begin position="61"/>
        <end position="70"/>
    </location>
</feature>
<evidence type="ECO:0000256" key="2">
    <source>
        <dbReference type="SAM" id="SignalP"/>
    </source>
</evidence>
<keyword evidence="4" id="KW-1185">Reference proteome</keyword>
<comment type="caution">
    <text evidence="3">The sequence shown here is derived from an EMBL/GenBank/DDBJ whole genome shotgun (WGS) entry which is preliminary data.</text>
</comment>
<protein>
    <submittedName>
        <fullName evidence="3">Uncharacterized protein</fullName>
    </submittedName>
</protein>
<dbReference type="STRING" id="1300349.I603_2595"/>
<sequence>MNASLTLALLTLAPVLTGPPPAESASITAKLCNGGTITIPIGDDNPRPDQNCHPKGCHAGTCREKEKRKN</sequence>
<feature type="chain" id="PRO_5008354873" evidence="2">
    <location>
        <begin position="25"/>
        <end position="70"/>
    </location>
</feature>